<protein>
    <submittedName>
        <fullName evidence="3">Uncharacterized protein</fullName>
    </submittedName>
</protein>
<feature type="compositionally biased region" description="Low complexity" evidence="1">
    <location>
        <begin position="65"/>
        <end position="74"/>
    </location>
</feature>
<dbReference type="AlphaFoldDB" id="A0A9D2P1D4"/>
<comment type="caution">
    <text evidence="3">The sequence shown here is derived from an EMBL/GenBank/DDBJ whole genome shotgun (WGS) entry which is preliminary data.</text>
</comment>
<evidence type="ECO:0000256" key="1">
    <source>
        <dbReference type="SAM" id="MobiDB-lite"/>
    </source>
</evidence>
<keyword evidence="2" id="KW-1133">Transmembrane helix</keyword>
<accession>A0A9D2P1D4</accession>
<reference evidence="3" key="2">
    <citation type="submission" date="2021-04" db="EMBL/GenBank/DDBJ databases">
        <authorList>
            <person name="Gilroy R."/>
        </authorList>
    </citation>
    <scope>NUCLEOTIDE SEQUENCE</scope>
    <source>
        <strain evidence="3">CHK186-1790</strain>
    </source>
</reference>
<keyword evidence="2" id="KW-0812">Transmembrane</keyword>
<keyword evidence="2" id="KW-0472">Membrane</keyword>
<evidence type="ECO:0000313" key="3">
    <source>
        <dbReference type="EMBL" id="HJC40869.1"/>
    </source>
</evidence>
<dbReference type="Proteomes" id="UP000823882">
    <property type="component" value="Unassembled WGS sequence"/>
</dbReference>
<gene>
    <name evidence="3" type="ORF">H9701_04880</name>
</gene>
<evidence type="ECO:0000313" key="4">
    <source>
        <dbReference type="Proteomes" id="UP000823882"/>
    </source>
</evidence>
<name>A0A9D2P1D4_9FIRM</name>
<feature type="region of interest" description="Disordered" evidence="1">
    <location>
        <begin position="50"/>
        <end position="85"/>
    </location>
</feature>
<reference evidence="3" key="1">
    <citation type="journal article" date="2021" name="PeerJ">
        <title>Extensive microbial diversity within the chicken gut microbiome revealed by metagenomics and culture.</title>
        <authorList>
            <person name="Gilroy R."/>
            <person name="Ravi A."/>
            <person name="Getino M."/>
            <person name="Pursley I."/>
            <person name="Horton D.L."/>
            <person name="Alikhan N.F."/>
            <person name="Baker D."/>
            <person name="Gharbi K."/>
            <person name="Hall N."/>
            <person name="Watson M."/>
            <person name="Adriaenssens E.M."/>
            <person name="Foster-Nyarko E."/>
            <person name="Jarju S."/>
            <person name="Secka A."/>
            <person name="Antonio M."/>
            <person name="Oren A."/>
            <person name="Chaudhuri R.R."/>
            <person name="La Ragione R."/>
            <person name="Hildebrand F."/>
            <person name="Pallen M.J."/>
        </authorList>
    </citation>
    <scope>NUCLEOTIDE SEQUENCE</scope>
    <source>
        <strain evidence="3">CHK186-1790</strain>
    </source>
</reference>
<organism evidence="3 4">
    <name type="scientific">Candidatus Intestinimonas pullistercoris</name>
    <dbReference type="NCBI Taxonomy" id="2838623"/>
    <lineage>
        <taxon>Bacteria</taxon>
        <taxon>Bacillati</taxon>
        <taxon>Bacillota</taxon>
        <taxon>Clostridia</taxon>
        <taxon>Eubacteriales</taxon>
        <taxon>Intestinimonas</taxon>
    </lineage>
</organism>
<evidence type="ECO:0000256" key="2">
    <source>
        <dbReference type="SAM" id="Phobius"/>
    </source>
</evidence>
<feature type="transmembrane region" description="Helical" evidence="2">
    <location>
        <begin position="105"/>
        <end position="126"/>
    </location>
</feature>
<sequence length="134" mass="14353">MGTTQLDMIRRQAEAAVRSKASGAAARLRRETSLVNQASRLTGKALRDGEEALRSRRGRARRSARAAVGATVATAPPPVRPAADGYVRRSPVQPVHEAADYRRRLVLRGVLVVVLAAAVCAGVFFLNQLGILGR</sequence>
<feature type="compositionally biased region" description="Basic residues" evidence="1">
    <location>
        <begin position="55"/>
        <end position="64"/>
    </location>
</feature>
<dbReference type="EMBL" id="DWWJ01000091">
    <property type="protein sequence ID" value="HJC40869.1"/>
    <property type="molecule type" value="Genomic_DNA"/>
</dbReference>
<proteinExistence type="predicted"/>